<sequence length="84" mass="8481">MTAAIVDLALVLALLEAPALAMWRRATGSGPAVAPLVANLASGACLLAGLRLALGGASGLWVALALTGALLAHLADLTRRWRRG</sequence>
<keyword evidence="1" id="KW-0812">Transmembrane</keyword>
<evidence type="ECO:0000256" key="1">
    <source>
        <dbReference type="SAM" id="Phobius"/>
    </source>
</evidence>
<proteinExistence type="predicted"/>
<organism evidence="2 3">
    <name type="scientific">Acidisphaera rubrifaciens HS-AP3</name>
    <dbReference type="NCBI Taxonomy" id="1231350"/>
    <lineage>
        <taxon>Bacteria</taxon>
        <taxon>Pseudomonadati</taxon>
        <taxon>Pseudomonadota</taxon>
        <taxon>Alphaproteobacteria</taxon>
        <taxon>Acetobacterales</taxon>
        <taxon>Acetobacteraceae</taxon>
        <taxon>Acidisphaera</taxon>
    </lineage>
</organism>
<dbReference type="Proteomes" id="UP000032680">
    <property type="component" value="Unassembled WGS sequence"/>
</dbReference>
<keyword evidence="1" id="KW-1133">Transmembrane helix</keyword>
<dbReference type="EMBL" id="BANB01000402">
    <property type="protein sequence ID" value="GAN77630.1"/>
    <property type="molecule type" value="Genomic_DNA"/>
</dbReference>
<evidence type="ECO:0000313" key="3">
    <source>
        <dbReference type="Proteomes" id="UP000032680"/>
    </source>
</evidence>
<protein>
    <submittedName>
        <fullName evidence="2">Uncharacterized protein</fullName>
    </submittedName>
</protein>
<reference evidence="2 3" key="1">
    <citation type="submission" date="2012-11" db="EMBL/GenBank/DDBJ databases">
        <title>Whole genome sequence of Acidisphaera rubrifaciens HS-AP3.</title>
        <authorList>
            <person name="Azuma Y."/>
            <person name="Higashiura N."/>
            <person name="Hirakawa H."/>
            <person name="Matsushita K."/>
        </authorList>
    </citation>
    <scope>NUCLEOTIDE SEQUENCE [LARGE SCALE GENOMIC DNA]</scope>
    <source>
        <strain evidence="2 3">HS-AP3</strain>
    </source>
</reference>
<dbReference type="RefSeq" id="WP_048861805.1">
    <property type="nucleotide sequence ID" value="NZ_BANB01000402.1"/>
</dbReference>
<comment type="caution">
    <text evidence="2">The sequence shown here is derived from an EMBL/GenBank/DDBJ whole genome shotgun (WGS) entry which is preliminary data.</text>
</comment>
<gene>
    <name evidence="2" type="ORF">Asru_0402_03</name>
</gene>
<keyword evidence="3" id="KW-1185">Reference proteome</keyword>
<feature type="transmembrane region" description="Helical" evidence="1">
    <location>
        <begin position="52"/>
        <end position="75"/>
    </location>
</feature>
<evidence type="ECO:0000313" key="2">
    <source>
        <dbReference type="EMBL" id="GAN77630.1"/>
    </source>
</evidence>
<name>A0A0D6P7B2_9PROT</name>
<dbReference type="AlphaFoldDB" id="A0A0D6P7B2"/>
<keyword evidence="1" id="KW-0472">Membrane</keyword>
<accession>A0A0D6P7B2</accession>